<protein>
    <submittedName>
        <fullName evidence="1">Uncharacterized protein</fullName>
    </submittedName>
</protein>
<evidence type="ECO:0000313" key="1">
    <source>
        <dbReference type="EMBL" id="QHI95768.1"/>
    </source>
</evidence>
<organism evidence="1 2">
    <name type="scientific">Aristophania vespae</name>
    <dbReference type="NCBI Taxonomy" id="2697033"/>
    <lineage>
        <taxon>Bacteria</taxon>
        <taxon>Pseudomonadati</taxon>
        <taxon>Pseudomonadota</taxon>
        <taxon>Alphaproteobacteria</taxon>
        <taxon>Acetobacterales</taxon>
        <taxon>Acetobacteraceae</taxon>
        <taxon>Aristophania</taxon>
    </lineage>
</organism>
<dbReference type="KEGG" id="bomb:GT348_05430"/>
<dbReference type="RefSeq" id="WP_160618843.1">
    <property type="nucleotide sequence ID" value="NZ_CP047652.1"/>
</dbReference>
<dbReference type="AlphaFoldDB" id="A0A6P1NE74"/>
<evidence type="ECO:0000313" key="2">
    <source>
        <dbReference type="Proteomes" id="UP000463975"/>
    </source>
</evidence>
<proteinExistence type="predicted"/>
<sequence length="454" mass="52067">MTNFVVLSYDLRVLCCSNGQLVAQPIHSLKNLDSLAFLISNDQGANFNTKLPGNYWLDIDSGSFQRSVPRGWITLEEKPSDQGAIRLKRQVPGNKIIEDSNNYFNVQPTGCVVSSGINSYKRSGAFWRITLDQFKALQFFIKSCWVFEGATAPHHVDLRHSTIWEIHLGPLILDFKSCLKGLLHHSVSDNNFEIICSSHDKIHRLVKYQPAILYVIKDMDGLEKLPFTLQSLKEKGDYESQLIIASDIDYDRILSFVPRELRTKFKFVSIRYFDPIDQLVPIISLLKNMEMSHYYPLIVLTPDILIKKTLRPYLIHEALNLSGGFHPSLSSGSKQADCFFPKSDKTLETYYRLFGNRDVIGSLAPLQAKGLVNVGLRACFSYFQELHFPFWKEYEADFLEYIANKFGLFTSQSQNILHREAWEGVYFQNVSSWSLEERSKWFTSNCDSGAEIFS</sequence>
<name>A0A6P1NE74_9PROT</name>
<accession>A0A6P1NE74</accession>
<reference evidence="1 2" key="1">
    <citation type="submission" date="2020-01" db="EMBL/GenBank/DDBJ databases">
        <title>Genome sequencing of strain KACC 21507.</title>
        <authorList>
            <person name="Heo J."/>
            <person name="Kim S.-J."/>
            <person name="Kim J.-S."/>
            <person name="Hong S.-B."/>
            <person name="Kwon S.-W."/>
        </authorList>
    </citation>
    <scope>NUCLEOTIDE SEQUENCE [LARGE SCALE GENOMIC DNA]</scope>
    <source>
        <strain evidence="1 2">KACC 21507</strain>
    </source>
</reference>
<gene>
    <name evidence="1" type="ORF">GT348_05430</name>
</gene>
<dbReference type="EMBL" id="CP047652">
    <property type="protein sequence ID" value="QHI95768.1"/>
    <property type="molecule type" value="Genomic_DNA"/>
</dbReference>
<dbReference type="Proteomes" id="UP000463975">
    <property type="component" value="Chromosome"/>
</dbReference>
<keyword evidence="2" id="KW-1185">Reference proteome</keyword>